<evidence type="ECO:0000313" key="3">
    <source>
        <dbReference type="Proteomes" id="UP000305067"/>
    </source>
</evidence>
<feature type="compositionally biased region" description="Polar residues" evidence="1">
    <location>
        <begin position="50"/>
        <end position="68"/>
    </location>
</feature>
<accession>A0A5C3Q8Z8</accession>
<sequence>MADLTILDLSGPQPLFTGAGARNALTSTMFLKPPNYRRRTLPPRTLAAASESTPSLVLSPPGTSTGNTLAAPDFNRQVKRRRRSSLGDIVLPSSTKGKSKQVVEREPETLPIPEYSHELSEDPELFPPPRPVSAPPVPARFRPGYLPDSISRAPIRELARPAPPLLRPAPFWRHTTRSGVTSPVYSPSSHLIRRSTFIAAGLAFDRPCHDLSAFCVESRIGFVVLQPDQNF</sequence>
<dbReference type="AlphaFoldDB" id="A0A5C3Q8Z8"/>
<proteinExistence type="predicted"/>
<keyword evidence="3" id="KW-1185">Reference proteome</keyword>
<dbReference type="EMBL" id="ML178842">
    <property type="protein sequence ID" value="TFK98046.1"/>
    <property type="molecule type" value="Genomic_DNA"/>
</dbReference>
<evidence type="ECO:0000256" key="1">
    <source>
        <dbReference type="SAM" id="MobiDB-lite"/>
    </source>
</evidence>
<name>A0A5C3Q8Z8_9AGAR</name>
<evidence type="ECO:0000313" key="2">
    <source>
        <dbReference type="EMBL" id="TFK98046.1"/>
    </source>
</evidence>
<dbReference type="Proteomes" id="UP000305067">
    <property type="component" value="Unassembled WGS sequence"/>
</dbReference>
<reference evidence="2 3" key="1">
    <citation type="journal article" date="2019" name="Nat. Ecol. Evol.">
        <title>Megaphylogeny resolves global patterns of mushroom evolution.</title>
        <authorList>
            <person name="Varga T."/>
            <person name="Krizsan K."/>
            <person name="Foldi C."/>
            <person name="Dima B."/>
            <person name="Sanchez-Garcia M."/>
            <person name="Sanchez-Ramirez S."/>
            <person name="Szollosi G.J."/>
            <person name="Szarkandi J.G."/>
            <person name="Papp V."/>
            <person name="Albert L."/>
            <person name="Andreopoulos W."/>
            <person name="Angelini C."/>
            <person name="Antonin V."/>
            <person name="Barry K.W."/>
            <person name="Bougher N.L."/>
            <person name="Buchanan P."/>
            <person name="Buyck B."/>
            <person name="Bense V."/>
            <person name="Catcheside P."/>
            <person name="Chovatia M."/>
            <person name="Cooper J."/>
            <person name="Damon W."/>
            <person name="Desjardin D."/>
            <person name="Finy P."/>
            <person name="Geml J."/>
            <person name="Haridas S."/>
            <person name="Hughes K."/>
            <person name="Justo A."/>
            <person name="Karasinski D."/>
            <person name="Kautmanova I."/>
            <person name="Kiss B."/>
            <person name="Kocsube S."/>
            <person name="Kotiranta H."/>
            <person name="LaButti K.M."/>
            <person name="Lechner B.E."/>
            <person name="Liimatainen K."/>
            <person name="Lipzen A."/>
            <person name="Lukacs Z."/>
            <person name="Mihaltcheva S."/>
            <person name="Morgado L.N."/>
            <person name="Niskanen T."/>
            <person name="Noordeloos M.E."/>
            <person name="Ohm R.A."/>
            <person name="Ortiz-Santana B."/>
            <person name="Ovrebo C."/>
            <person name="Racz N."/>
            <person name="Riley R."/>
            <person name="Savchenko A."/>
            <person name="Shiryaev A."/>
            <person name="Soop K."/>
            <person name="Spirin V."/>
            <person name="Szebenyi C."/>
            <person name="Tomsovsky M."/>
            <person name="Tulloss R.E."/>
            <person name="Uehling J."/>
            <person name="Grigoriev I.V."/>
            <person name="Vagvolgyi C."/>
            <person name="Papp T."/>
            <person name="Martin F.M."/>
            <person name="Miettinen O."/>
            <person name="Hibbett D.S."/>
            <person name="Nagy L.G."/>
        </authorList>
    </citation>
    <scope>NUCLEOTIDE SEQUENCE [LARGE SCALE GENOMIC DNA]</scope>
    <source>
        <strain evidence="2 3">CBS 309.79</strain>
    </source>
</reference>
<feature type="region of interest" description="Disordered" evidence="1">
    <location>
        <begin position="49"/>
        <end position="128"/>
    </location>
</feature>
<dbReference type="OrthoDB" id="3269515at2759"/>
<gene>
    <name evidence="2" type="ORF">BDV98DRAFT_596060</name>
</gene>
<protein>
    <submittedName>
        <fullName evidence="2">Uncharacterized protein</fullName>
    </submittedName>
</protein>
<organism evidence="2 3">
    <name type="scientific">Pterulicium gracile</name>
    <dbReference type="NCBI Taxonomy" id="1884261"/>
    <lineage>
        <taxon>Eukaryota</taxon>
        <taxon>Fungi</taxon>
        <taxon>Dikarya</taxon>
        <taxon>Basidiomycota</taxon>
        <taxon>Agaricomycotina</taxon>
        <taxon>Agaricomycetes</taxon>
        <taxon>Agaricomycetidae</taxon>
        <taxon>Agaricales</taxon>
        <taxon>Pleurotineae</taxon>
        <taxon>Pterulaceae</taxon>
        <taxon>Pterulicium</taxon>
    </lineage>
</organism>